<evidence type="ECO:0000313" key="3">
    <source>
        <dbReference type="Proteomes" id="UP000567293"/>
    </source>
</evidence>
<reference evidence="2" key="1">
    <citation type="submission" date="2020-06" db="EMBL/GenBank/DDBJ databases">
        <title>Legume-microbial interactions unlock mineral nutrients during tropical forest succession.</title>
        <authorList>
            <person name="Epihov D.Z."/>
        </authorList>
    </citation>
    <scope>NUCLEOTIDE SEQUENCE [LARGE SCALE GENOMIC DNA]</scope>
    <source>
        <strain evidence="2">Pan2503</strain>
    </source>
</reference>
<name>A0A7V8NRN8_9BACT</name>
<comment type="caution">
    <text evidence="2">The sequence shown here is derived from an EMBL/GenBank/DDBJ whole genome shotgun (WGS) entry which is preliminary data.</text>
</comment>
<dbReference type="Proteomes" id="UP000567293">
    <property type="component" value="Unassembled WGS sequence"/>
</dbReference>
<dbReference type="EMBL" id="JACDQQ010001429">
    <property type="protein sequence ID" value="MBA0086272.1"/>
    <property type="molecule type" value="Genomic_DNA"/>
</dbReference>
<evidence type="ECO:0000313" key="2">
    <source>
        <dbReference type="EMBL" id="MBA0086272.1"/>
    </source>
</evidence>
<protein>
    <submittedName>
        <fullName evidence="2">Uncharacterized protein</fullName>
    </submittedName>
</protein>
<organism evidence="2 3">
    <name type="scientific">Candidatus Acidiferrum panamense</name>
    <dbReference type="NCBI Taxonomy" id="2741543"/>
    <lineage>
        <taxon>Bacteria</taxon>
        <taxon>Pseudomonadati</taxon>
        <taxon>Acidobacteriota</taxon>
        <taxon>Terriglobia</taxon>
        <taxon>Candidatus Acidiferrales</taxon>
        <taxon>Candidatus Acidiferrum</taxon>
    </lineage>
</organism>
<keyword evidence="3" id="KW-1185">Reference proteome</keyword>
<feature type="non-terminal residue" evidence="2">
    <location>
        <position position="479"/>
    </location>
</feature>
<feature type="non-terminal residue" evidence="2">
    <location>
        <position position="1"/>
    </location>
</feature>
<gene>
    <name evidence="2" type="ORF">HRJ53_14910</name>
</gene>
<accession>A0A7V8NRN8</accession>
<proteinExistence type="predicted"/>
<feature type="region of interest" description="Disordered" evidence="1">
    <location>
        <begin position="455"/>
        <end position="479"/>
    </location>
</feature>
<evidence type="ECO:0000256" key="1">
    <source>
        <dbReference type="SAM" id="MobiDB-lite"/>
    </source>
</evidence>
<dbReference type="AlphaFoldDB" id="A0A7V8NRN8"/>
<sequence length="479" mass="48351">YNNPDCAYPDATPAITEVDGDGVGPWLSANGALRLTITALGNATVANASTCTAASASADVSVTNYAYSGPSAHAAPFNCKTVTRHYGFGTRPTTCGNGANCPNVTIGGISAVVQTWSDTTIVAVARAVGQIPLCPVQQQAQYGGSEARCGQLVITAGNGTAASPAKQSIDTVTVTIGGKAPTHVPASSSIQQAIDQADPGDLIIVDPTCMTAATTTTPAVNATCSAPGLHPGTGTPTQTASAAAHTEMLIMWKPVRLQGVGAASSIINANTQPAGKLLDPWRAHINCLLGLTLDGFPQDASHPFNPNPAVNINPNTGIAFTCPDFSASYSWNNFTGIPNGPANDPQVDRLPLEAVVGWNATLNGNLAELLQEPSLMGAYEGAGITVLGRGVSYPTGASIWSDGTEAGAFPPGTFLLSTGPNGVSSPGATSGTGGIPTGDANSFCHTVTVNATTGVPSITSQSNPYPSNFSCNPSSIDGL</sequence>